<feature type="domain" description="Fatty acid desaturase" evidence="15">
    <location>
        <begin position="9"/>
        <end position="191"/>
    </location>
</feature>
<dbReference type="InterPro" id="IPR005804">
    <property type="entry name" value="FA_desaturase_dom"/>
</dbReference>
<evidence type="ECO:0000259" key="15">
    <source>
        <dbReference type="Pfam" id="PF00487"/>
    </source>
</evidence>
<keyword evidence="3 13" id="KW-0444">Lipid biosynthesis</keyword>
<evidence type="ECO:0000256" key="10">
    <source>
        <dbReference type="ARBA" id="ARBA00023098"/>
    </source>
</evidence>
<comment type="similarity">
    <text evidence="2 13">Belongs to the fatty acid desaturase type 1 family.</text>
</comment>
<organism evidence="16">
    <name type="scientific">Oppiella nova</name>
    <dbReference type="NCBI Taxonomy" id="334625"/>
    <lineage>
        <taxon>Eukaryota</taxon>
        <taxon>Metazoa</taxon>
        <taxon>Ecdysozoa</taxon>
        <taxon>Arthropoda</taxon>
        <taxon>Chelicerata</taxon>
        <taxon>Arachnida</taxon>
        <taxon>Acari</taxon>
        <taxon>Acariformes</taxon>
        <taxon>Sarcoptiformes</taxon>
        <taxon>Oribatida</taxon>
        <taxon>Brachypylina</taxon>
        <taxon>Oppioidea</taxon>
        <taxon>Oppiidae</taxon>
        <taxon>Oppiella</taxon>
    </lineage>
</organism>
<dbReference type="PANTHER" id="PTHR11351:SF31">
    <property type="entry name" value="DESATURASE 1, ISOFORM A-RELATED"/>
    <property type="match status" value="1"/>
</dbReference>
<accession>A0A7R9LY80</accession>
<feature type="transmembrane region" description="Helical" evidence="14">
    <location>
        <begin position="103"/>
        <end position="124"/>
    </location>
</feature>
<comment type="domain">
    <text evidence="13">The histidine box domains are involved in binding the catalytic metal ions.</text>
</comment>
<keyword evidence="9" id="KW-0408">Iron</keyword>
<keyword evidence="11 14" id="KW-0472">Membrane</keyword>
<evidence type="ECO:0000256" key="8">
    <source>
        <dbReference type="ARBA" id="ARBA00023002"/>
    </source>
</evidence>
<dbReference type="PROSITE" id="PS00476">
    <property type="entry name" value="FATTY_ACID_DESATUR_1"/>
    <property type="match status" value="1"/>
</dbReference>
<keyword evidence="5" id="KW-0479">Metal-binding</keyword>
<evidence type="ECO:0000256" key="1">
    <source>
        <dbReference type="ARBA" id="ARBA00004141"/>
    </source>
</evidence>
<keyword evidence="8 13" id="KW-0560">Oxidoreductase</keyword>
<dbReference type="CDD" id="cd03505">
    <property type="entry name" value="Delta9-FADS-like"/>
    <property type="match status" value="1"/>
</dbReference>
<sequence>MSVGGHRLWAHKSFKVRFPFKLLLLILQTTTFNGSALAYARDHRTHHKWTDQEQDPKNPSRGMFYAHIGWWLLKKQEIVKHYGSKLSFDDLYNDPLLRFQHKFYIPLAFIFGLIIPTLIPWYLWRESLLTAFLLCGPLRICVVLHHLFTVNSLAHYVGWRPYDRHMRPTENRLVIYLSLGEGNHNYHHTFPWDYSSSERSFWESYNPSSLLIQFMRCIGLAYDLKKPSKELVHQVIQRKGIPEYFDKQNNRSLFRRLLVAGIDWTVGITVSLWTVVTIIVFKALTAQNMILLDYRLQPYLDDFNQYWPSGNFFVFY</sequence>
<proteinExistence type="inferred from homology"/>
<dbReference type="InterPro" id="IPR001522">
    <property type="entry name" value="FADS-1_CS"/>
</dbReference>
<evidence type="ECO:0000256" key="13">
    <source>
        <dbReference type="RuleBase" id="RU000581"/>
    </source>
</evidence>
<dbReference type="GO" id="GO:0004768">
    <property type="term" value="F:stearoyl-CoA 9-desaturase activity"/>
    <property type="evidence" value="ECO:0007669"/>
    <property type="project" value="TreeGrafter"/>
</dbReference>
<evidence type="ECO:0000256" key="4">
    <source>
        <dbReference type="ARBA" id="ARBA00022692"/>
    </source>
</evidence>
<reference evidence="16" key="1">
    <citation type="submission" date="2020-11" db="EMBL/GenBank/DDBJ databases">
        <authorList>
            <person name="Tran Van P."/>
        </authorList>
    </citation>
    <scope>NUCLEOTIDE SEQUENCE</scope>
</reference>
<evidence type="ECO:0000256" key="9">
    <source>
        <dbReference type="ARBA" id="ARBA00023004"/>
    </source>
</evidence>
<dbReference type="EMBL" id="CAJPVJ010003688">
    <property type="protein sequence ID" value="CAG2167849.1"/>
    <property type="molecule type" value="Genomic_DNA"/>
</dbReference>
<keyword evidence="10" id="KW-0443">Lipid metabolism</keyword>
<evidence type="ECO:0000313" key="17">
    <source>
        <dbReference type="Proteomes" id="UP000728032"/>
    </source>
</evidence>
<keyword evidence="6" id="KW-0276">Fatty acid metabolism</keyword>
<evidence type="ECO:0000256" key="5">
    <source>
        <dbReference type="ARBA" id="ARBA00022723"/>
    </source>
</evidence>
<keyword evidence="12 13" id="KW-0275">Fatty acid biosynthesis</keyword>
<protein>
    <recommendedName>
        <fullName evidence="15">Fatty acid desaturase domain-containing protein</fullName>
    </recommendedName>
</protein>
<evidence type="ECO:0000256" key="12">
    <source>
        <dbReference type="ARBA" id="ARBA00023160"/>
    </source>
</evidence>
<name>A0A7R9LY80_9ACAR</name>
<comment type="subcellular location">
    <subcellularLocation>
        <location evidence="1">Membrane</location>
        <topology evidence="1">Multi-pass membrane protein</topology>
    </subcellularLocation>
</comment>
<keyword evidence="7 14" id="KW-1133">Transmembrane helix</keyword>
<dbReference type="Pfam" id="PF00487">
    <property type="entry name" value="FA_desaturase"/>
    <property type="match status" value="1"/>
</dbReference>
<dbReference type="GO" id="GO:0005789">
    <property type="term" value="C:endoplasmic reticulum membrane"/>
    <property type="evidence" value="ECO:0007669"/>
    <property type="project" value="TreeGrafter"/>
</dbReference>
<dbReference type="PRINTS" id="PR00075">
    <property type="entry name" value="FACDDSATRASE"/>
</dbReference>
<evidence type="ECO:0000256" key="6">
    <source>
        <dbReference type="ARBA" id="ARBA00022832"/>
    </source>
</evidence>
<dbReference type="InterPro" id="IPR015876">
    <property type="entry name" value="Acyl-CoA_DS"/>
</dbReference>
<dbReference type="GO" id="GO:0006636">
    <property type="term" value="P:unsaturated fatty acid biosynthetic process"/>
    <property type="evidence" value="ECO:0007669"/>
    <property type="project" value="TreeGrafter"/>
</dbReference>
<evidence type="ECO:0000256" key="2">
    <source>
        <dbReference type="ARBA" id="ARBA00009295"/>
    </source>
</evidence>
<keyword evidence="17" id="KW-1185">Reference proteome</keyword>
<dbReference type="Proteomes" id="UP000728032">
    <property type="component" value="Unassembled WGS sequence"/>
</dbReference>
<gene>
    <name evidence="16" type="ORF">ONB1V03_LOCUS7345</name>
</gene>
<dbReference type="OrthoDB" id="10260134at2759"/>
<evidence type="ECO:0000256" key="7">
    <source>
        <dbReference type="ARBA" id="ARBA00022989"/>
    </source>
</evidence>
<evidence type="ECO:0000256" key="14">
    <source>
        <dbReference type="SAM" id="Phobius"/>
    </source>
</evidence>
<keyword evidence="4 13" id="KW-0812">Transmembrane</keyword>
<dbReference type="GO" id="GO:0005506">
    <property type="term" value="F:iron ion binding"/>
    <property type="evidence" value="ECO:0007669"/>
    <property type="project" value="TreeGrafter"/>
</dbReference>
<feature type="non-terminal residue" evidence="16">
    <location>
        <position position="316"/>
    </location>
</feature>
<comment type="cofactor">
    <cofactor evidence="13">
        <name>Fe(2+)</name>
        <dbReference type="ChEBI" id="CHEBI:29033"/>
    </cofactor>
</comment>
<feature type="transmembrane region" description="Helical" evidence="14">
    <location>
        <begin position="257"/>
        <end position="281"/>
    </location>
</feature>
<dbReference type="AlphaFoldDB" id="A0A7R9LY80"/>
<dbReference type="EMBL" id="OC918513">
    <property type="protein sequence ID" value="CAD7649553.1"/>
    <property type="molecule type" value="Genomic_DNA"/>
</dbReference>
<evidence type="ECO:0000256" key="11">
    <source>
        <dbReference type="ARBA" id="ARBA00023136"/>
    </source>
</evidence>
<evidence type="ECO:0000256" key="3">
    <source>
        <dbReference type="ARBA" id="ARBA00022516"/>
    </source>
</evidence>
<evidence type="ECO:0000313" key="16">
    <source>
        <dbReference type="EMBL" id="CAD7649553.1"/>
    </source>
</evidence>
<dbReference type="PANTHER" id="PTHR11351">
    <property type="entry name" value="ACYL-COA DESATURASE"/>
    <property type="match status" value="1"/>
</dbReference>